<comment type="caution">
    <text evidence="1">The sequence shown here is derived from an EMBL/GenBank/DDBJ whole genome shotgun (WGS) entry which is preliminary data.</text>
</comment>
<sequence length="59" mass="6966">MKEYNNNMCNICCVMPKNGVFNHQKISRVFPICNVKIKCVTKIIVAEYMLLQSFVYKFE</sequence>
<name>A0A6G0W1G0_APHCR</name>
<evidence type="ECO:0000313" key="2">
    <source>
        <dbReference type="Proteomes" id="UP000478052"/>
    </source>
</evidence>
<organism evidence="1 2">
    <name type="scientific">Aphis craccivora</name>
    <name type="common">Cowpea aphid</name>
    <dbReference type="NCBI Taxonomy" id="307492"/>
    <lineage>
        <taxon>Eukaryota</taxon>
        <taxon>Metazoa</taxon>
        <taxon>Ecdysozoa</taxon>
        <taxon>Arthropoda</taxon>
        <taxon>Hexapoda</taxon>
        <taxon>Insecta</taxon>
        <taxon>Pterygota</taxon>
        <taxon>Neoptera</taxon>
        <taxon>Paraneoptera</taxon>
        <taxon>Hemiptera</taxon>
        <taxon>Sternorrhyncha</taxon>
        <taxon>Aphidomorpha</taxon>
        <taxon>Aphidoidea</taxon>
        <taxon>Aphididae</taxon>
        <taxon>Aphidini</taxon>
        <taxon>Aphis</taxon>
        <taxon>Aphis</taxon>
    </lineage>
</organism>
<reference evidence="1 2" key="1">
    <citation type="submission" date="2019-08" db="EMBL/GenBank/DDBJ databases">
        <title>Whole genome of Aphis craccivora.</title>
        <authorList>
            <person name="Voronova N.V."/>
            <person name="Shulinski R.S."/>
            <person name="Bandarenka Y.V."/>
            <person name="Zhorov D.G."/>
            <person name="Warner D."/>
        </authorList>
    </citation>
    <scope>NUCLEOTIDE SEQUENCE [LARGE SCALE GENOMIC DNA]</scope>
    <source>
        <strain evidence="1">180601</strain>
        <tissue evidence="1">Whole Body</tissue>
    </source>
</reference>
<dbReference type="EMBL" id="VUJU01009653">
    <property type="protein sequence ID" value="KAF0718681.1"/>
    <property type="molecule type" value="Genomic_DNA"/>
</dbReference>
<gene>
    <name evidence="1" type="ORF">FWK35_00028555</name>
</gene>
<keyword evidence="2" id="KW-1185">Reference proteome</keyword>
<proteinExistence type="predicted"/>
<evidence type="ECO:0000313" key="1">
    <source>
        <dbReference type="EMBL" id="KAF0718681.1"/>
    </source>
</evidence>
<accession>A0A6G0W1G0</accession>
<dbReference type="OrthoDB" id="6610532at2759"/>
<dbReference type="AlphaFoldDB" id="A0A6G0W1G0"/>
<dbReference type="Proteomes" id="UP000478052">
    <property type="component" value="Unassembled WGS sequence"/>
</dbReference>
<protein>
    <submittedName>
        <fullName evidence="1">Uncharacterized protein</fullName>
    </submittedName>
</protein>